<dbReference type="Proteomes" id="UP000318313">
    <property type="component" value="Chromosome"/>
</dbReference>
<dbReference type="PANTHER" id="PTHR15020:SF11">
    <property type="entry name" value="OS06G0360300 PROTEIN"/>
    <property type="match status" value="1"/>
</dbReference>
<feature type="domain" description="NAD(P)-binding" evidence="1">
    <location>
        <begin position="7"/>
        <end position="222"/>
    </location>
</feature>
<evidence type="ECO:0000259" key="1">
    <source>
        <dbReference type="Pfam" id="PF13460"/>
    </source>
</evidence>
<dbReference type="Gene3D" id="3.40.50.720">
    <property type="entry name" value="NAD(P)-binding Rossmann-like Domain"/>
    <property type="match status" value="1"/>
</dbReference>
<evidence type="ECO:0000313" key="3">
    <source>
        <dbReference type="Proteomes" id="UP000318313"/>
    </source>
</evidence>
<organism evidence="2 3">
    <name type="scientific">Gimesia fumaroli</name>
    <dbReference type="NCBI Taxonomy" id="2527976"/>
    <lineage>
        <taxon>Bacteria</taxon>
        <taxon>Pseudomonadati</taxon>
        <taxon>Planctomycetota</taxon>
        <taxon>Planctomycetia</taxon>
        <taxon>Planctomycetales</taxon>
        <taxon>Planctomycetaceae</taxon>
        <taxon>Gimesia</taxon>
    </lineage>
</organism>
<gene>
    <name evidence="2" type="ORF">Enr17x_39140</name>
</gene>
<dbReference type="SUPFAM" id="SSF51735">
    <property type="entry name" value="NAD(P)-binding Rossmann-fold domains"/>
    <property type="match status" value="1"/>
</dbReference>
<dbReference type="PANTHER" id="PTHR15020">
    <property type="entry name" value="FLAVIN REDUCTASE-RELATED"/>
    <property type="match status" value="1"/>
</dbReference>
<reference evidence="2 3" key="1">
    <citation type="submission" date="2019-03" db="EMBL/GenBank/DDBJ databases">
        <title>Deep-cultivation of Planctomycetes and their phenomic and genomic characterization uncovers novel biology.</title>
        <authorList>
            <person name="Wiegand S."/>
            <person name="Jogler M."/>
            <person name="Boedeker C."/>
            <person name="Pinto D."/>
            <person name="Vollmers J."/>
            <person name="Rivas-Marin E."/>
            <person name="Kohn T."/>
            <person name="Peeters S.H."/>
            <person name="Heuer A."/>
            <person name="Rast P."/>
            <person name="Oberbeckmann S."/>
            <person name="Bunk B."/>
            <person name="Jeske O."/>
            <person name="Meyerdierks A."/>
            <person name="Storesund J.E."/>
            <person name="Kallscheuer N."/>
            <person name="Luecker S."/>
            <person name="Lage O.M."/>
            <person name="Pohl T."/>
            <person name="Merkel B.J."/>
            <person name="Hornburger P."/>
            <person name="Mueller R.-W."/>
            <person name="Bruemmer F."/>
            <person name="Labrenz M."/>
            <person name="Spormann A.M."/>
            <person name="Op den Camp H."/>
            <person name="Overmann J."/>
            <person name="Amann R."/>
            <person name="Jetten M.S.M."/>
            <person name="Mascher T."/>
            <person name="Medema M.H."/>
            <person name="Devos D.P."/>
            <person name="Kaster A.-K."/>
            <person name="Ovreas L."/>
            <person name="Rohde M."/>
            <person name="Galperin M.Y."/>
            <person name="Jogler C."/>
        </authorList>
    </citation>
    <scope>NUCLEOTIDE SEQUENCE [LARGE SCALE GENOMIC DNA]</scope>
    <source>
        <strain evidence="2 3">Enr17</strain>
    </source>
</reference>
<dbReference type="InterPro" id="IPR036291">
    <property type="entry name" value="NAD(P)-bd_dom_sf"/>
</dbReference>
<dbReference type="InterPro" id="IPR016040">
    <property type="entry name" value="NAD(P)-bd_dom"/>
</dbReference>
<sequence>MTTLVVGATGATGRLLVEQLLQRGEQVKAIVRTPGTFNEFITGHEGFSEIQAGVYDLTDEEMQQHVTGCDAVASCLGHQMSFKGVFGKPRLLVTDTVRRLCEAIQTTHAENPVKFVLMNTAGNSNHDLNEPISFAQQCVIGLLRLLVPPLSDNEKAADYLRTQIGQNHQAIEWAALRPDSLQNENEVTEYTLHSSPTRSAIFNPGQTSRINVAHFMAELVTNEKTWNQWKGQMPVIYNKEK</sequence>
<evidence type="ECO:0000313" key="2">
    <source>
        <dbReference type="EMBL" id="QDV51855.1"/>
    </source>
</evidence>
<dbReference type="KEGG" id="gfm:Enr17x_39140"/>
<dbReference type="RefSeq" id="WP_145311247.1">
    <property type="nucleotide sequence ID" value="NZ_CP037452.1"/>
</dbReference>
<accession>A0A518IFK6</accession>
<name>A0A518IFK6_9PLAN</name>
<dbReference type="Pfam" id="PF13460">
    <property type="entry name" value="NAD_binding_10"/>
    <property type="match status" value="1"/>
</dbReference>
<dbReference type="EMBL" id="CP037452">
    <property type="protein sequence ID" value="QDV51855.1"/>
    <property type="molecule type" value="Genomic_DNA"/>
</dbReference>
<proteinExistence type="predicted"/>
<keyword evidence="3" id="KW-1185">Reference proteome</keyword>
<dbReference type="AlphaFoldDB" id="A0A518IFK6"/>
<dbReference type="OrthoDB" id="9785372at2"/>
<protein>
    <recommendedName>
        <fullName evidence="1">NAD(P)-binding domain-containing protein</fullName>
    </recommendedName>
</protein>